<evidence type="ECO:0000313" key="4">
    <source>
        <dbReference type="Proteomes" id="UP000192582"/>
    </source>
</evidence>
<keyword evidence="3" id="KW-0167">Capsid protein</keyword>
<dbReference type="STRING" id="695939.SAMN00790413_05848"/>
<dbReference type="EMBL" id="FWWU01000003">
    <property type="protein sequence ID" value="SMB79239.1"/>
    <property type="molecule type" value="Genomic_DNA"/>
</dbReference>
<feature type="domain" description="Spore coat protein U/FanG" evidence="2">
    <location>
        <begin position="18"/>
        <end position="147"/>
    </location>
</feature>
<feature type="signal peptide" evidence="1">
    <location>
        <begin position="1"/>
        <end position="25"/>
    </location>
</feature>
<keyword evidence="4" id="KW-1185">Reference proteome</keyword>
<name>A0A1W1UDX0_9DEIO</name>
<dbReference type="Pfam" id="PF05229">
    <property type="entry name" value="SCPU"/>
    <property type="match status" value="1"/>
</dbReference>
<accession>A0A1W1UDX0</accession>
<dbReference type="OrthoDB" id="5952295at2"/>
<dbReference type="SMART" id="SM00972">
    <property type="entry name" value="SCPU"/>
    <property type="match status" value="1"/>
</dbReference>
<reference evidence="3 4" key="1">
    <citation type="submission" date="2017-04" db="EMBL/GenBank/DDBJ databases">
        <authorList>
            <person name="Afonso C.L."/>
            <person name="Miller P.J."/>
            <person name="Scott M.A."/>
            <person name="Spackman E."/>
            <person name="Goraichik I."/>
            <person name="Dimitrov K.M."/>
            <person name="Suarez D.L."/>
            <person name="Swayne D.E."/>
        </authorList>
    </citation>
    <scope>NUCLEOTIDE SEQUENCE [LARGE SCALE GENOMIC DNA]</scope>
    <source>
        <strain evidence="3 4">KR-140</strain>
    </source>
</reference>
<evidence type="ECO:0000256" key="1">
    <source>
        <dbReference type="SAM" id="SignalP"/>
    </source>
</evidence>
<dbReference type="PROSITE" id="PS51257">
    <property type="entry name" value="PROKAR_LIPOPROTEIN"/>
    <property type="match status" value="1"/>
</dbReference>
<feature type="chain" id="PRO_5013094127" evidence="1">
    <location>
        <begin position="26"/>
        <end position="152"/>
    </location>
</feature>
<proteinExistence type="predicted"/>
<keyword evidence="1" id="KW-0732">Signal</keyword>
<dbReference type="Proteomes" id="UP000192582">
    <property type="component" value="Unassembled WGS sequence"/>
</dbReference>
<evidence type="ECO:0000313" key="3">
    <source>
        <dbReference type="EMBL" id="SMB79239.1"/>
    </source>
</evidence>
<organism evidence="3 4">
    <name type="scientific">Deinococcus hopiensis KR-140</name>
    <dbReference type="NCBI Taxonomy" id="695939"/>
    <lineage>
        <taxon>Bacteria</taxon>
        <taxon>Thermotogati</taxon>
        <taxon>Deinococcota</taxon>
        <taxon>Deinococci</taxon>
        <taxon>Deinococcales</taxon>
        <taxon>Deinococcaceae</taxon>
        <taxon>Deinococcus</taxon>
    </lineage>
</organism>
<keyword evidence="3" id="KW-0946">Virion</keyword>
<gene>
    <name evidence="3" type="ORF">SAMN00790413_05848</name>
</gene>
<evidence type="ECO:0000259" key="2">
    <source>
        <dbReference type="Pfam" id="PF05229"/>
    </source>
</evidence>
<protein>
    <submittedName>
        <fullName evidence="3">Spore Coat Protein U domain-containing protein</fullName>
    </submittedName>
</protein>
<dbReference type="AlphaFoldDB" id="A0A1W1UDX0"/>
<sequence length="152" mass="15520">MRFLKTLALLALGSWAGATSCVLTAQNVALTTAYLWTDAAPTTLVVTPGTVTCTLDGTAVTAHARLDGSPSVRALYEGGAPGGPALRYSLLVGSQRWGDGTAGSVTFPLVLSGLVGDVQSFPLTATLTLPAGQLVPAGLYRGTLNITLDFDP</sequence>
<dbReference type="RefSeq" id="WP_084045462.1">
    <property type="nucleotide sequence ID" value="NZ_FWWU01000003.1"/>
</dbReference>
<dbReference type="InterPro" id="IPR007893">
    <property type="entry name" value="Spore_coat_U/FanG"/>
</dbReference>